<feature type="transmembrane region" description="Helical" evidence="1">
    <location>
        <begin position="135"/>
        <end position="157"/>
    </location>
</feature>
<evidence type="ECO:0000259" key="2">
    <source>
        <dbReference type="Pfam" id="PF18917"/>
    </source>
</evidence>
<keyword evidence="1" id="KW-1133">Transmembrane helix</keyword>
<protein>
    <recommendedName>
        <fullName evidence="2">LiaI-LiaF-like transmembrane region domain-containing protein</fullName>
    </recommendedName>
</protein>
<dbReference type="Proteomes" id="UP000790580">
    <property type="component" value="Unassembled WGS sequence"/>
</dbReference>
<organism evidence="3 4">
    <name type="scientific">Evansella alkalicola</name>
    <dbReference type="NCBI Taxonomy" id="745819"/>
    <lineage>
        <taxon>Bacteria</taxon>
        <taxon>Bacillati</taxon>
        <taxon>Bacillota</taxon>
        <taxon>Bacilli</taxon>
        <taxon>Bacillales</taxon>
        <taxon>Bacillaceae</taxon>
        <taxon>Evansella</taxon>
    </lineage>
</organism>
<feature type="transmembrane region" description="Helical" evidence="1">
    <location>
        <begin position="86"/>
        <end position="103"/>
    </location>
</feature>
<evidence type="ECO:0000313" key="3">
    <source>
        <dbReference type="EMBL" id="MBU9721949.1"/>
    </source>
</evidence>
<keyword evidence="1" id="KW-0812">Transmembrane</keyword>
<feature type="transmembrane region" description="Helical" evidence="1">
    <location>
        <begin position="30"/>
        <end position="50"/>
    </location>
</feature>
<evidence type="ECO:0000313" key="4">
    <source>
        <dbReference type="Proteomes" id="UP000790580"/>
    </source>
</evidence>
<sequence>MSKKSMFPGFILIIIGLYFLLQQLNISIPFAHVLFAWPSILFIIGLVLSFQGFSNKDDNKMFSGMMLLGLGVFFHGVHTFGYWSYYWGYFTLIISVAFFMKYFVGKRDGLAPGIVLMIITLFAFYNHFISTWVKQFFGGFDVIWPIILIGVGIYLIFFRKR</sequence>
<evidence type="ECO:0000256" key="1">
    <source>
        <dbReference type="SAM" id="Phobius"/>
    </source>
</evidence>
<accession>A0ABS6JW91</accession>
<feature type="transmembrane region" description="Helical" evidence="1">
    <location>
        <begin position="7"/>
        <end position="24"/>
    </location>
</feature>
<dbReference type="RefSeq" id="WP_088076115.1">
    <property type="nucleotide sequence ID" value="NZ_JAHQCR010000045.1"/>
</dbReference>
<keyword evidence="4" id="KW-1185">Reference proteome</keyword>
<dbReference type="EMBL" id="JAHQCR010000045">
    <property type="protein sequence ID" value="MBU9721949.1"/>
    <property type="molecule type" value="Genomic_DNA"/>
</dbReference>
<comment type="caution">
    <text evidence="3">The sequence shown here is derived from an EMBL/GenBank/DDBJ whole genome shotgun (WGS) entry which is preliminary data.</text>
</comment>
<gene>
    <name evidence="3" type="ORF">KS407_10930</name>
</gene>
<feature type="domain" description="LiaI-LiaF-like transmembrane region" evidence="2">
    <location>
        <begin position="6"/>
        <end position="48"/>
    </location>
</feature>
<reference evidence="3 4" key="1">
    <citation type="submission" date="2021-06" db="EMBL/GenBank/DDBJ databases">
        <title>Bacillus sp. RD4P76, an endophyte from a halophyte.</title>
        <authorList>
            <person name="Sun J.-Q."/>
        </authorList>
    </citation>
    <scope>NUCLEOTIDE SEQUENCE [LARGE SCALE GENOMIC DNA]</scope>
    <source>
        <strain evidence="3 4">JCM 17098</strain>
    </source>
</reference>
<feature type="transmembrane region" description="Helical" evidence="1">
    <location>
        <begin position="110"/>
        <end position="129"/>
    </location>
</feature>
<feature type="transmembrane region" description="Helical" evidence="1">
    <location>
        <begin position="62"/>
        <end position="80"/>
    </location>
</feature>
<name>A0ABS6JW91_9BACI</name>
<dbReference type="Pfam" id="PF18917">
    <property type="entry name" value="LiaI-LiaF-like_TM1"/>
    <property type="match status" value="1"/>
</dbReference>
<dbReference type="InterPro" id="IPR043726">
    <property type="entry name" value="LiaI-LiaF-like_TM1"/>
</dbReference>
<keyword evidence="1" id="KW-0472">Membrane</keyword>
<proteinExistence type="predicted"/>